<dbReference type="InterPro" id="IPR011050">
    <property type="entry name" value="Pectin_lyase_fold/virulence"/>
</dbReference>
<sequence>MYSIASNVDGDSSLVENLSGNGSVIFTSTVFNPHYSKLQINDLSGNLHFRFNINFAEQRGDYLLIKKGAGHHKISVIDSGVEVINFPLQKQHLVLELDLIHDQSGEAHFTLIDFSGERSVLLMVELICMV</sequence>
<reference evidence="2 3" key="1">
    <citation type="submission" date="2018-06" db="EMBL/GenBank/DDBJ databases">
        <authorList>
            <consortium name="Pathogen Informatics"/>
            <person name="Doyle S."/>
        </authorList>
    </citation>
    <scope>NUCLEOTIDE SEQUENCE [LARGE SCALE GENOMIC DNA]</scope>
    <source>
        <strain evidence="2 3">NCTC12862</strain>
    </source>
</reference>
<accession>A0A380ZPB5</accession>
<proteinExistence type="predicted"/>
<evidence type="ECO:0000313" key="2">
    <source>
        <dbReference type="EMBL" id="SUV50457.1"/>
    </source>
</evidence>
<evidence type="ECO:0000259" key="1">
    <source>
        <dbReference type="Pfam" id="PF03212"/>
    </source>
</evidence>
<organism evidence="2 3">
    <name type="scientific">Bartonella doshiae</name>
    <dbReference type="NCBI Taxonomy" id="33044"/>
    <lineage>
        <taxon>Bacteria</taxon>
        <taxon>Pseudomonadati</taxon>
        <taxon>Pseudomonadota</taxon>
        <taxon>Alphaproteobacteria</taxon>
        <taxon>Hyphomicrobiales</taxon>
        <taxon>Bartonellaceae</taxon>
        <taxon>Bartonella</taxon>
    </lineage>
</organism>
<dbReference type="AlphaFoldDB" id="A0A380ZPB5"/>
<gene>
    <name evidence="2" type="ORF">NCTC12862_01654</name>
</gene>
<dbReference type="Pfam" id="PF03212">
    <property type="entry name" value="Pertactin"/>
    <property type="match status" value="1"/>
</dbReference>
<dbReference type="SUPFAM" id="SSF51126">
    <property type="entry name" value="Pectin lyase-like"/>
    <property type="match status" value="1"/>
</dbReference>
<dbReference type="Proteomes" id="UP000254950">
    <property type="component" value="Unassembled WGS sequence"/>
</dbReference>
<dbReference type="EMBL" id="UFTF01000002">
    <property type="protein sequence ID" value="SUV50457.1"/>
    <property type="molecule type" value="Genomic_DNA"/>
</dbReference>
<dbReference type="InterPro" id="IPR012332">
    <property type="entry name" value="Autotransporter_pectin_lyase_C"/>
</dbReference>
<feature type="domain" description="Pertactin central region" evidence="1">
    <location>
        <begin position="21"/>
        <end position="114"/>
    </location>
</feature>
<evidence type="ECO:0000313" key="3">
    <source>
        <dbReference type="Proteomes" id="UP000254950"/>
    </source>
</evidence>
<dbReference type="Gene3D" id="2.160.20.20">
    <property type="match status" value="1"/>
</dbReference>
<protein>
    <submittedName>
        <fullName evidence="2">Pertactin</fullName>
    </submittedName>
</protein>
<name>A0A380ZPB5_BARDO</name>
<dbReference type="InterPro" id="IPR004899">
    <property type="entry name" value="Pertactin_central"/>
</dbReference>